<reference evidence="2 3" key="1">
    <citation type="submission" date="2014-06" db="EMBL/GenBank/DDBJ databases">
        <title>Evolutionary Origins and Diversification of the Mycorrhizal Mutualists.</title>
        <authorList>
            <consortium name="DOE Joint Genome Institute"/>
            <consortium name="Mycorrhizal Genomics Consortium"/>
            <person name="Kohler A."/>
            <person name="Kuo A."/>
            <person name="Nagy L.G."/>
            <person name="Floudas D."/>
            <person name="Copeland A."/>
            <person name="Barry K.W."/>
            <person name="Cichocki N."/>
            <person name="Veneault-Fourrey C."/>
            <person name="LaButti K."/>
            <person name="Lindquist E.A."/>
            <person name="Lipzen A."/>
            <person name="Lundell T."/>
            <person name="Morin E."/>
            <person name="Murat C."/>
            <person name="Riley R."/>
            <person name="Ohm R."/>
            <person name="Sun H."/>
            <person name="Tunlid A."/>
            <person name="Henrissat B."/>
            <person name="Grigoriev I.V."/>
            <person name="Hibbett D.S."/>
            <person name="Martin F."/>
        </authorList>
    </citation>
    <scope>NUCLEOTIDE SEQUENCE [LARGE SCALE GENOMIC DNA]</scope>
    <source>
        <strain evidence="2 3">SS14</strain>
    </source>
</reference>
<dbReference type="HOGENOM" id="CLU_1120723_0_0_1"/>
<organism evidence="2 3">
    <name type="scientific">Sphaerobolus stellatus (strain SS14)</name>
    <dbReference type="NCBI Taxonomy" id="990650"/>
    <lineage>
        <taxon>Eukaryota</taxon>
        <taxon>Fungi</taxon>
        <taxon>Dikarya</taxon>
        <taxon>Basidiomycota</taxon>
        <taxon>Agaricomycotina</taxon>
        <taxon>Agaricomycetes</taxon>
        <taxon>Phallomycetidae</taxon>
        <taxon>Geastrales</taxon>
        <taxon>Sphaerobolaceae</taxon>
        <taxon>Sphaerobolus</taxon>
    </lineage>
</organism>
<gene>
    <name evidence="2" type="ORF">M422DRAFT_256413</name>
</gene>
<feature type="compositionally biased region" description="Polar residues" evidence="1">
    <location>
        <begin position="123"/>
        <end position="151"/>
    </location>
</feature>
<accession>A0A0C9VRU2</accession>
<dbReference type="Proteomes" id="UP000054279">
    <property type="component" value="Unassembled WGS sequence"/>
</dbReference>
<dbReference type="EMBL" id="KN837142">
    <property type="protein sequence ID" value="KIJ40716.1"/>
    <property type="molecule type" value="Genomic_DNA"/>
</dbReference>
<feature type="compositionally biased region" description="Polar residues" evidence="1">
    <location>
        <begin position="80"/>
        <end position="97"/>
    </location>
</feature>
<evidence type="ECO:0000313" key="3">
    <source>
        <dbReference type="Proteomes" id="UP000054279"/>
    </source>
</evidence>
<proteinExistence type="predicted"/>
<sequence length="248" mass="27138">MTAPSVVLFIGVVSKAILERKDLEKNDVADSLDVVEMAVDGMSRIPAQSQNDTPALVEGGVNVQELVGNRRQSRPVEQDYNINENTGTSGDRTMTRISSSPELDPEAPSPSPPRSPLQRRQSTNTQIHNENTSGAGSPLSQKYHARNNSSRTLKENDESHTIQSSSLQDGDPILYSRSPFEDEIDLRSTRSSRLSRITAVTGSTLPQYDEDMPALPPYPLSRDSTICREISSSPRVRRALPPIPGSSI</sequence>
<keyword evidence="3" id="KW-1185">Reference proteome</keyword>
<evidence type="ECO:0000256" key="1">
    <source>
        <dbReference type="SAM" id="MobiDB-lite"/>
    </source>
</evidence>
<name>A0A0C9VRU2_SPHS4</name>
<protein>
    <submittedName>
        <fullName evidence="2">Uncharacterized protein</fullName>
    </submittedName>
</protein>
<feature type="region of interest" description="Disordered" evidence="1">
    <location>
        <begin position="70"/>
        <end position="176"/>
    </location>
</feature>
<dbReference type="AlphaFoldDB" id="A0A0C9VRU2"/>
<evidence type="ECO:0000313" key="2">
    <source>
        <dbReference type="EMBL" id="KIJ40716.1"/>
    </source>
</evidence>